<comment type="caution">
    <text evidence="1">The sequence shown here is derived from an EMBL/GenBank/DDBJ whole genome shotgun (WGS) entry which is preliminary data.</text>
</comment>
<dbReference type="Proteomes" id="UP000734854">
    <property type="component" value="Unassembled WGS sequence"/>
</dbReference>
<keyword evidence="2" id="KW-1185">Reference proteome</keyword>
<reference evidence="1 2" key="1">
    <citation type="submission" date="2020-08" db="EMBL/GenBank/DDBJ databases">
        <title>Plant Genome Project.</title>
        <authorList>
            <person name="Zhang R.-G."/>
        </authorList>
    </citation>
    <scope>NUCLEOTIDE SEQUENCE [LARGE SCALE GENOMIC DNA]</scope>
    <source>
        <tissue evidence="1">Rhizome</tissue>
    </source>
</reference>
<evidence type="ECO:0000313" key="2">
    <source>
        <dbReference type="Proteomes" id="UP000734854"/>
    </source>
</evidence>
<protein>
    <submittedName>
        <fullName evidence="1">Uncharacterized protein</fullName>
    </submittedName>
</protein>
<accession>A0A8J5C0C1</accession>
<evidence type="ECO:0000313" key="1">
    <source>
        <dbReference type="EMBL" id="KAG6469870.1"/>
    </source>
</evidence>
<dbReference type="EMBL" id="JACMSC010000021">
    <property type="protein sequence ID" value="KAG6469870.1"/>
    <property type="molecule type" value="Genomic_DNA"/>
</dbReference>
<organism evidence="1 2">
    <name type="scientific">Zingiber officinale</name>
    <name type="common">Ginger</name>
    <name type="synonym">Amomum zingiber</name>
    <dbReference type="NCBI Taxonomy" id="94328"/>
    <lineage>
        <taxon>Eukaryota</taxon>
        <taxon>Viridiplantae</taxon>
        <taxon>Streptophyta</taxon>
        <taxon>Embryophyta</taxon>
        <taxon>Tracheophyta</taxon>
        <taxon>Spermatophyta</taxon>
        <taxon>Magnoliopsida</taxon>
        <taxon>Liliopsida</taxon>
        <taxon>Zingiberales</taxon>
        <taxon>Zingiberaceae</taxon>
        <taxon>Zingiber</taxon>
    </lineage>
</organism>
<proteinExistence type="predicted"/>
<dbReference type="PANTHER" id="PTHR33511">
    <property type="entry name" value="OS06G0632400 PROTEIN"/>
    <property type="match status" value="1"/>
</dbReference>
<gene>
    <name evidence="1" type="ORF">ZIOFF_070803</name>
</gene>
<sequence length="93" mass="10769">MGGSSMSFCGLCFGRPRREDEETIEWEQRRARKVRPSDEDHGRWFGAPDVDEKASDFIARFYAASRSTDSERQAIMTMNKTLHDRRVQISPDV</sequence>
<dbReference type="AlphaFoldDB" id="A0A8J5C0C1"/>
<name>A0A8J5C0C1_ZINOF</name>